<accession>A0AAE1AYP2</accession>
<name>A0AAE1AYP2_9GAST</name>
<evidence type="ECO:0000313" key="2">
    <source>
        <dbReference type="Proteomes" id="UP001283361"/>
    </source>
</evidence>
<dbReference type="AlphaFoldDB" id="A0AAE1AYP2"/>
<dbReference type="EMBL" id="JAWDGP010000887">
    <property type="protein sequence ID" value="KAK3796338.1"/>
    <property type="molecule type" value="Genomic_DNA"/>
</dbReference>
<comment type="caution">
    <text evidence="1">The sequence shown here is derived from an EMBL/GenBank/DDBJ whole genome shotgun (WGS) entry which is preliminary data.</text>
</comment>
<evidence type="ECO:0000313" key="1">
    <source>
        <dbReference type="EMBL" id="KAK3796338.1"/>
    </source>
</evidence>
<reference evidence="1" key="1">
    <citation type="journal article" date="2023" name="G3 (Bethesda)">
        <title>A reference genome for the long-term kleptoplast-retaining sea slug Elysia crispata morphotype clarki.</title>
        <authorList>
            <person name="Eastman K.E."/>
            <person name="Pendleton A.L."/>
            <person name="Shaikh M.A."/>
            <person name="Suttiyut T."/>
            <person name="Ogas R."/>
            <person name="Tomko P."/>
            <person name="Gavelis G."/>
            <person name="Widhalm J.R."/>
            <person name="Wisecaver J.H."/>
        </authorList>
    </citation>
    <scope>NUCLEOTIDE SEQUENCE</scope>
    <source>
        <strain evidence="1">ECLA1</strain>
    </source>
</reference>
<sequence>MPVVDDNLESQEQKCRGYFMVSSLDSDSEGDGMRRSKVRLCAELIHWNSDFSRGSSILRGRFLARESLVSSAKIYKGNVRRVHELDSTAAVE</sequence>
<protein>
    <submittedName>
        <fullName evidence="1">Uncharacterized protein</fullName>
    </submittedName>
</protein>
<dbReference type="Proteomes" id="UP001283361">
    <property type="component" value="Unassembled WGS sequence"/>
</dbReference>
<proteinExistence type="predicted"/>
<keyword evidence="2" id="KW-1185">Reference proteome</keyword>
<gene>
    <name evidence="1" type="ORF">RRG08_024511</name>
</gene>
<organism evidence="1 2">
    <name type="scientific">Elysia crispata</name>
    <name type="common">lettuce slug</name>
    <dbReference type="NCBI Taxonomy" id="231223"/>
    <lineage>
        <taxon>Eukaryota</taxon>
        <taxon>Metazoa</taxon>
        <taxon>Spiralia</taxon>
        <taxon>Lophotrochozoa</taxon>
        <taxon>Mollusca</taxon>
        <taxon>Gastropoda</taxon>
        <taxon>Heterobranchia</taxon>
        <taxon>Euthyneura</taxon>
        <taxon>Panpulmonata</taxon>
        <taxon>Sacoglossa</taxon>
        <taxon>Placobranchoidea</taxon>
        <taxon>Plakobranchidae</taxon>
        <taxon>Elysia</taxon>
    </lineage>
</organism>